<keyword evidence="6" id="KW-0645">Protease</keyword>
<evidence type="ECO:0000256" key="3">
    <source>
        <dbReference type="ARBA" id="ARBA00038493"/>
    </source>
</evidence>
<feature type="domain" description="DJ-1/PfpI" evidence="5">
    <location>
        <begin position="44"/>
        <end position="242"/>
    </location>
</feature>
<keyword evidence="1" id="KW-0346">Stress response</keyword>
<evidence type="ECO:0000313" key="6">
    <source>
        <dbReference type="EMBL" id="MBB5352500.1"/>
    </source>
</evidence>
<keyword evidence="7" id="KW-1185">Reference proteome</keyword>
<dbReference type="GO" id="GO:0008233">
    <property type="term" value="F:peptidase activity"/>
    <property type="evidence" value="ECO:0007669"/>
    <property type="project" value="UniProtKB-KW"/>
</dbReference>
<proteinExistence type="inferred from homology"/>
<dbReference type="AlphaFoldDB" id="A0A840VFB0"/>
<dbReference type="InterPro" id="IPR029062">
    <property type="entry name" value="Class_I_gatase-like"/>
</dbReference>
<feature type="chain" id="PRO_5033041484" evidence="4">
    <location>
        <begin position="17"/>
        <end position="248"/>
    </location>
</feature>
<dbReference type="GO" id="GO:0019243">
    <property type="term" value="P:methylglyoxal catabolic process to D-lactate via S-lactoyl-glutathione"/>
    <property type="evidence" value="ECO:0007669"/>
    <property type="project" value="TreeGrafter"/>
</dbReference>
<evidence type="ECO:0000256" key="1">
    <source>
        <dbReference type="ARBA" id="ARBA00023016"/>
    </source>
</evidence>
<dbReference type="GO" id="GO:0019172">
    <property type="term" value="F:glyoxalase III activity"/>
    <property type="evidence" value="ECO:0007669"/>
    <property type="project" value="TreeGrafter"/>
</dbReference>
<reference evidence="6 7" key="1">
    <citation type="submission" date="2020-08" db="EMBL/GenBank/DDBJ databases">
        <title>Genomic Encyclopedia of Type Strains, Phase IV (KMG-IV): sequencing the most valuable type-strain genomes for metagenomic binning, comparative biology and taxonomic classification.</title>
        <authorList>
            <person name="Goeker M."/>
        </authorList>
    </citation>
    <scope>NUCLEOTIDE SEQUENCE [LARGE SCALE GENOMIC DNA]</scope>
    <source>
        <strain evidence="6 7">YC6886</strain>
    </source>
</reference>
<dbReference type="Proteomes" id="UP000557717">
    <property type="component" value="Unassembled WGS sequence"/>
</dbReference>
<dbReference type="Pfam" id="PF01965">
    <property type="entry name" value="DJ-1_PfpI"/>
    <property type="match status" value="1"/>
</dbReference>
<protein>
    <submittedName>
        <fullName evidence="6">Putative intracellular protease/amidase</fullName>
    </submittedName>
</protein>
<sequence>MKALIALMISAVAAVAADPRPLLLVLTNHKELGDTGKPTGFFLSEAAHPFQVFEAADREVVLASPQGDFAPIDPKSMKLEDAASREFWEKFGNGDPDRPGVAQTKSLRGLKAEDFDGIFFAGGHGAMWDFPDSDAVQSLTAAIDEQGGVVGAVCHGPASLVKVKRSNGESLVSGKKVAVFTNAEEKAVELTQVVPFSLEDALREAGAEPQIGENFQENAVLDGRLATGQNPASATRTAELFLEALRVR</sequence>
<keyword evidence="6" id="KW-0378">Hydrolase</keyword>
<evidence type="ECO:0000256" key="2">
    <source>
        <dbReference type="ARBA" id="ARBA00023239"/>
    </source>
</evidence>
<evidence type="ECO:0000256" key="4">
    <source>
        <dbReference type="SAM" id="SignalP"/>
    </source>
</evidence>
<evidence type="ECO:0000313" key="7">
    <source>
        <dbReference type="Proteomes" id="UP000557717"/>
    </source>
</evidence>
<name>A0A840VFB0_9BACT</name>
<dbReference type="InterPro" id="IPR002818">
    <property type="entry name" value="DJ-1/PfpI"/>
</dbReference>
<accession>A0A840VFB0</accession>
<dbReference type="RefSeq" id="WP_221285163.1">
    <property type="nucleotide sequence ID" value="NZ_JACHFD010000013.1"/>
</dbReference>
<dbReference type="InterPro" id="IPR050325">
    <property type="entry name" value="Prot/Nucl_acid_deglycase"/>
</dbReference>
<dbReference type="GO" id="GO:0006508">
    <property type="term" value="P:proteolysis"/>
    <property type="evidence" value="ECO:0007669"/>
    <property type="project" value="UniProtKB-KW"/>
</dbReference>
<dbReference type="CDD" id="cd03141">
    <property type="entry name" value="GATase1_Hsp31_like"/>
    <property type="match status" value="1"/>
</dbReference>
<organism evidence="6 7">
    <name type="scientific">Haloferula luteola</name>
    <dbReference type="NCBI Taxonomy" id="595692"/>
    <lineage>
        <taxon>Bacteria</taxon>
        <taxon>Pseudomonadati</taxon>
        <taxon>Verrucomicrobiota</taxon>
        <taxon>Verrucomicrobiia</taxon>
        <taxon>Verrucomicrobiales</taxon>
        <taxon>Verrucomicrobiaceae</taxon>
        <taxon>Haloferula</taxon>
    </lineage>
</organism>
<dbReference type="PANTHER" id="PTHR48094:SF11">
    <property type="entry name" value="GLUTATHIONE-INDEPENDENT GLYOXALASE HSP31-RELATED"/>
    <property type="match status" value="1"/>
</dbReference>
<gene>
    <name evidence="6" type="ORF">HNR46_002746</name>
</gene>
<feature type="signal peptide" evidence="4">
    <location>
        <begin position="1"/>
        <end position="16"/>
    </location>
</feature>
<dbReference type="EMBL" id="JACHFD010000013">
    <property type="protein sequence ID" value="MBB5352500.1"/>
    <property type="molecule type" value="Genomic_DNA"/>
</dbReference>
<dbReference type="SUPFAM" id="SSF52317">
    <property type="entry name" value="Class I glutamine amidotransferase-like"/>
    <property type="match status" value="1"/>
</dbReference>
<evidence type="ECO:0000259" key="5">
    <source>
        <dbReference type="Pfam" id="PF01965"/>
    </source>
</evidence>
<comment type="similarity">
    <text evidence="3">Belongs to the peptidase C56 family. HSP31-like subfamily.</text>
</comment>
<dbReference type="GO" id="GO:0005737">
    <property type="term" value="C:cytoplasm"/>
    <property type="evidence" value="ECO:0007669"/>
    <property type="project" value="TreeGrafter"/>
</dbReference>
<keyword evidence="2" id="KW-0456">Lyase</keyword>
<keyword evidence="4" id="KW-0732">Signal</keyword>
<comment type="caution">
    <text evidence="6">The sequence shown here is derived from an EMBL/GenBank/DDBJ whole genome shotgun (WGS) entry which is preliminary data.</text>
</comment>
<dbReference type="PANTHER" id="PTHR48094">
    <property type="entry name" value="PROTEIN/NUCLEIC ACID DEGLYCASE DJ-1-RELATED"/>
    <property type="match status" value="1"/>
</dbReference>
<dbReference type="Gene3D" id="3.40.50.880">
    <property type="match status" value="1"/>
</dbReference>